<dbReference type="EMBL" id="FNDZ01000001">
    <property type="protein sequence ID" value="SDI17376.1"/>
    <property type="molecule type" value="Genomic_DNA"/>
</dbReference>
<dbReference type="GO" id="GO:0016301">
    <property type="term" value="F:kinase activity"/>
    <property type="evidence" value="ECO:0007669"/>
    <property type="project" value="UniProtKB-KW"/>
</dbReference>
<evidence type="ECO:0000313" key="3">
    <source>
        <dbReference type="Proteomes" id="UP000183255"/>
    </source>
</evidence>
<dbReference type="GO" id="GO:0071111">
    <property type="term" value="F:cyclic-guanylate-specific phosphodiesterase activity"/>
    <property type="evidence" value="ECO:0007669"/>
    <property type="project" value="InterPro"/>
</dbReference>
<protein>
    <submittedName>
        <fullName evidence="2">Shikimate kinase</fullName>
    </submittedName>
</protein>
<dbReference type="AlphaFoldDB" id="A0A1G8IEP2"/>
<dbReference type="InterPro" id="IPR035919">
    <property type="entry name" value="EAL_sf"/>
</dbReference>
<dbReference type="Gene3D" id="3.20.20.450">
    <property type="entry name" value="EAL domain"/>
    <property type="match status" value="1"/>
</dbReference>
<organism evidence="2 3">
    <name type="scientific">Proteiniclasticum ruminis</name>
    <dbReference type="NCBI Taxonomy" id="398199"/>
    <lineage>
        <taxon>Bacteria</taxon>
        <taxon>Bacillati</taxon>
        <taxon>Bacillota</taxon>
        <taxon>Clostridia</taxon>
        <taxon>Eubacteriales</taxon>
        <taxon>Clostridiaceae</taxon>
        <taxon>Proteiniclasticum</taxon>
    </lineage>
</organism>
<dbReference type="InterPro" id="IPR001633">
    <property type="entry name" value="EAL_dom"/>
</dbReference>
<dbReference type="PANTHER" id="PTHR33121:SF79">
    <property type="entry name" value="CYCLIC DI-GMP PHOSPHODIESTERASE PDED-RELATED"/>
    <property type="match status" value="1"/>
</dbReference>
<evidence type="ECO:0000313" key="2">
    <source>
        <dbReference type="EMBL" id="SDI17376.1"/>
    </source>
</evidence>
<name>A0A1G8IEP2_9CLOT</name>
<dbReference type="PANTHER" id="PTHR33121">
    <property type="entry name" value="CYCLIC DI-GMP PHOSPHODIESTERASE PDEF"/>
    <property type="match status" value="1"/>
</dbReference>
<accession>A0A1G8IEP2</accession>
<reference evidence="2 3" key="1">
    <citation type="submission" date="2016-10" db="EMBL/GenBank/DDBJ databases">
        <authorList>
            <person name="de Groot N.N."/>
        </authorList>
    </citation>
    <scope>NUCLEOTIDE SEQUENCE [LARGE SCALE GENOMIC DNA]</scope>
    <source>
        <strain evidence="2 3">CGMCC 1.5058</strain>
    </source>
</reference>
<keyword evidence="2" id="KW-0418">Kinase</keyword>
<keyword evidence="2" id="KW-0808">Transferase</keyword>
<dbReference type="SUPFAM" id="SSF141868">
    <property type="entry name" value="EAL domain-like"/>
    <property type="match status" value="1"/>
</dbReference>
<dbReference type="Pfam" id="PF00563">
    <property type="entry name" value="EAL"/>
    <property type="match status" value="1"/>
</dbReference>
<gene>
    <name evidence="2" type="ORF">SAMN05421804_101864</name>
</gene>
<dbReference type="CDD" id="cd01948">
    <property type="entry name" value="EAL"/>
    <property type="match status" value="1"/>
</dbReference>
<sequence>MIIVLFGVSNVGKTTTARNLAKLLGYQFVDVDESIRKRYEITESVFLRNYELVNRKLQQIKEKGIRISLDDFGTGFSSLSRLRDMNIDIVKIDKYFIDKIVDHGEDKLITADIISMAHKFGLQAVAEGVEERKQMDYLKKYHCDVVQGYYISKPLSQNDAILFLQGD</sequence>
<proteinExistence type="predicted"/>
<dbReference type="InterPro" id="IPR027417">
    <property type="entry name" value="P-loop_NTPase"/>
</dbReference>
<evidence type="ECO:0000259" key="1">
    <source>
        <dbReference type="PROSITE" id="PS50883"/>
    </source>
</evidence>
<dbReference type="SMART" id="SM00052">
    <property type="entry name" value="EAL"/>
    <property type="match status" value="1"/>
</dbReference>
<dbReference type="InterPro" id="IPR050706">
    <property type="entry name" value="Cyclic-di-GMP_PDE-like"/>
</dbReference>
<dbReference type="SUPFAM" id="SSF52540">
    <property type="entry name" value="P-loop containing nucleoside triphosphate hydrolases"/>
    <property type="match status" value="1"/>
</dbReference>
<feature type="domain" description="EAL" evidence="1">
    <location>
        <begin position="1"/>
        <end position="167"/>
    </location>
</feature>
<dbReference type="Proteomes" id="UP000183255">
    <property type="component" value="Unassembled WGS sequence"/>
</dbReference>
<dbReference type="RefSeq" id="WP_051651493.1">
    <property type="nucleotide sequence ID" value="NZ_FNDZ01000001.1"/>
</dbReference>
<dbReference type="PROSITE" id="PS50883">
    <property type="entry name" value="EAL"/>
    <property type="match status" value="1"/>
</dbReference>